<keyword evidence="2" id="KW-1185">Reference proteome</keyword>
<dbReference type="Proteomes" id="UP000582090">
    <property type="component" value="Unassembled WGS sequence"/>
</dbReference>
<dbReference type="EMBL" id="JACIDW010000010">
    <property type="protein sequence ID" value="MBB3965541.1"/>
    <property type="molecule type" value="Genomic_DNA"/>
</dbReference>
<sequence>MAKNAVVEITLDPELHAEFLAAAKAENRAAGEIVSDLVRDYVEQQHVSPEYASFLESKVAVARQSIAAGKGRSNEAVEATFAALRKKIENGGL</sequence>
<protein>
    <recommendedName>
        <fullName evidence="3">Antitoxin of toxin-antitoxin stability system</fullName>
    </recommendedName>
</protein>
<evidence type="ECO:0008006" key="3">
    <source>
        <dbReference type="Google" id="ProtNLM"/>
    </source>
</evidence>
<dbReference type="SUPFAM" id="SSF47598">
    <property type="entry name" value="Ribbon-helix-helix"/>
    <property type="match status" value="1"/>
</dbReference>
<organism evidence="1 2">
    <name type="scientific">Rhizobium metallidurans</name>
    <dbReference type="NCBI Taxonomy" id="1265931"/>
    <lineage>
        <taxon>Bacteria</taxon>
        <taxon>Pseudomonadati</taxon>
        <taxon>Pseudomonadota</taxon>
        <taxon>Alphaproteobacteria</taxon>
        <taxon>Hyphomicrobiales</taxon>
        <taxon>Rhizobiaceae</taxon>
        <taxon>Rhizobium/Agrobacterium group</taxon>
        <taxon>Rhizobium</taxon>
    </lineage>
</organism>
<dbReference type="InterPro" id="IPR010985">
    <property type="entry name" value="Ribbon_hlx_hlx"/>
</dbReference>
<evidence type="ECO:0000313" key="1">
    <source>
        <dbReference type="EMBL" id="MBB3965541.1"/>
    </source>
</evidence>
<proteinExistence type="predicted"/>
<comment type="caution">
    <text evidence="1">The sequence shown here is derived from an EMBL/GenBank/DDBJ whole genome shotgun (WGS) entry which is preliminary data.</text>
</comment>
<reference evidence="1 2" key="1">
    <citation type="submission" date="2020-08" db="EMBL/GenBank/DDBJ databases">
        <title>Genomic Encyclopedia of Type Strains, Phase IV (KMG-IV): sequencing the most valuable type-strain genomes for metagenomic binning, comparative biology and taxonomic classification.</title>
        <authorList>
            <person name="Goeker M."/>
        </authorList>
    </citation>
    <scope>NUCLEOTIDE SEQUENCE [LARGE SCALE GENOMIC DNA]</scope>
    <source>
        <strain evidence="1 2">DSM 26575</strain>
    </source>
</reference>
<gene>
    <name evidence="1" type="ORF">GGQ67_003214</name>
</gene>
<dbReference type="AlphaFoldDB" id="A0A7W6CZS3"/>
<evidence type="ECO:0000313" key="2">
    <source>
        <dbReference type="Proteomes" id="UP000582090"/>
    </source>
</evidence>
<name>A0A7W6CZS3_9HYPH</name>
<accession>A0A7W6CZS3</accession>
<dbReference type="RefSeq" id="WP_183901090.1">
    <property type="nucleotide sequence ID" value="NZ_JACIDW010000010.1"/>
</dbReference>
<dbReference type="GO" id="GO:0006355">
    <property type="term" value="P:regulation of DNA-templated transcription"/>
    <property type="evidence" value="ECO:0007669"/>
    <property type="project" value="InterPro"/>
</dbReference>